<dbReference type="Pfam" id="PF03159">
    <property type="entry name" value="XRN_N"/>
    <property type="match status" value="1"/>
</dbReference>
<keyword evidence="3" id="KW-0269">Exonuclease</keyword>
<dbReference type="InterPro" id="IPR027073">
    <property type="entry name" value="5_3_exoribonuclease"/>
</dbReference>
<keyword evidence="1" id="KW-0540">Nuclease</keyword>
<dbReference type="EMBL" id="MDYQ01000028">
    <property type="protein sequence ID" value="PRP86640.1"/>
    <property type="molecule type" value="Genomic_DNA"/>
</dbReference>
<organism evidence="7 8">
    <name type="scientific">Planoprotostelium fungivorum</name>
    <dbReference type="NCBI Taxonomy" id="1890364"/>
    <lineage>
        <taxon>Eukaryota</taxon>
        <taxon>Amoebozoa</taxon>
        <taxon>Evosea</taxon>
        <taxon>Variosea</taxon>
        <taxon>Cavosteliida</taxon>
        <taxon>Cavosteliaceae</taxon>
        <taxon>Planoprotostelium</taxon>
    </lineage>
</organism>
<dbReference type="Pfam" id="PF06201">
    <property type="entry name" value="PITH"/>
    <property type="match status" value="1"/>
</dbReference>
<comment type="similarity">
    <text evidence="4">Belongs to the 5'-3' exonuclease family.</text>
</comment>
<dbReference type="Gene3D" id="1.25.40.1050">
    <property type="match status" value="1"/>
</dbReference>
<name>A0A2P6NRV0_9EUKA</name>
<reference evidence="7 8" key="1">
    <citation type="journal article" date="2018" name="Genome Biol. Evol.">
        <title>Multiple Roots of Fruiting Body Formation in Amoebozoa.</title>
        <authorList>
            <person name="Hillmann F."/>
            <person name="Forbes G."/>
            <person name="Novohradska S."/>
            <person name="Ferling I."/>
            <person name="Riege K."/>
            <person name="Groth M."/>
            <person name="Westermann M."/>
            <person name="Marz M."/>
            <person name="Spaller T."/>
            <person name="Winckler T."/>
            <person name="Schaap P."/>
            <person name="Glockner G."/>
        </authorList>
    </citation>
    <scope>NUCLEOTIDE SEQUENCE [LARGE SCALE GENOMIC DNA]</scope>
    <source>
        <strain evidence="7 8">Jena</strain>
    </source>
</reference>
<dbReference type="STRING" id="1890364.A0A2P6NRV0"/>
<feature type="compositionally biased region" description="Polar residues" evidence="5">
    <location>
        <begin position="126"/>
        <end position="136"/>
    </location>
</feature>
<evidence type="ECO:0000256" key="1">
    <source>
        <dbReference type="ARBA" id="ARBA00022722"/>
    </source>
</evidence>
<dbReference type="InterPro" id="IPR037047">
    <property type="entry name" value="PITH_dom_sf"/>
</dbReference>
<dbReference type="InterPro" id="IPR010400">
    <property type="entry name" value="PITH_dom"/>
</dbReference>
<dbReference type="GO" id="GO:0005737">
    <property type="term" value="C:cytoplasm"/>
    <property type="evidence" value="ECO:0007669"/>
    <property type="project" value="UniProtKB-ARBA"/>
</dbReference>
<accession>A0A2P6NRV0</accession>
<keyword evidence="8" id="KW-1185">Reference proteome</keyword>
<evidence type="ECO:0000256" key="4">
    <source>
        <dbReference type="ARBA" id="ARBA00038299"/>
    </source>
</evidence>
<comment type="caution">
    <text evidence="7">The sequence shown here is derived from an EMBL/GenBank/DDBJ whole genome shotgun (WGS) entry which is preliminary data.</text>
</comment>
<feature type="domain" description="PITH" evidence="6">
    <location>
        <begin position="415"/>
        <end position="585"/>
    </location>
</feature>
<evidence type="ECO:0000256" key="2">
    <source>
        <dbReference type="ARBA" id="ARBA00022801"/>
    </source>
</evidence>
<evidence type="ECO:0000259" key="6">
    <source>
        <dbReference type="PROSITE" id="PS51532"/>
    </source>
</evidence>
<dbReference type="GO" id="GO:0003723">
    <property type="term" value="F:RNA binding"/>
    <property type="evidence" value="ECO:0007669"/>
    <property type="project" value="TreeGrafter"/>
</dbReference>
<protein>
    <recommendedName>
        <fullName evidence="6">PITH domain-containing protein</fullName>
    </recommendedName>
</protein>
<feature type="region of interest" description="Disordered" evidence="5">
    <location>
        <begin position="117"/>
        <end position="144"/>
    </location>
</feature>
<dbReference type="Gene3D" id="3.40.50.12390">
    <property type="match status" value="2"/>
</dbReference>
<dbReference type="GO" id="GO:0000956">
    <property type="term" value="P:nuclear-transcribed mRNA catabolic process"/>
    <property type="evidence" value="ECO:0007669"/>
    <property type="project" value="TreeGrafter"/>
</dbReference>
<feature type="compositionally biased region" description="Polar residues" evidence="5">
    <location>
        <begin position="396"/>
        <end position="409"/>
    </location>
</feature>
<dbReference type="InterPro" id="IPR041412">
    <property type="entry name" value="Xrn1_helical"/>
</dbReference>
<dbReference type="CDD" id="cd18673">
    <property type="entry name" value="PIN_XRN1-2-like"/>
    <property type="match status" value="1"/>
</dbReference>
<feature type="region of interest" description="Disordered" evidence="5">
    <location>
        <begin position="390"/>
        <end position="414"/>
    </location>
</feature>
<dbReference type="InterPro" id="IPR004859">
    <property type="entry name" value="Xrn1_N"/>
</dbReference>
<evidence type="ECO:0000256" key="5">
    <source>
        <dbReference type="SAM" id="MobiDB-lite"/>
    </source>
</evidence>
<dbReference type="Pfam" id="PF17846">
    <property type="entry name" value="XRN_M"/>
    <property type="match status" value="2"/>
</dbReference>
<gene>
    <name evidence="7" type="ORF">PROFUN_05119</name>
</gene>
<evidence type="ECO:0000313" key="7">
    <source>
        <dbReference type="EMBL" id="PRP86640.1"/>
    </source>
</evidence>
<dbReference type="PANTHER" id="PTHR12341">
    <property type="entry name" value="5'-&gt;3' EXORIBONUCLEASE"/>
    <property type="match status" value="1"/>
</dbReference>
<evidence type="ECO:0000256" key="3">
    <source>
        <dbReference type="ARBA" id="ARBA00022839"/>
    </source>
</evidence>
<dbReference type="OrthoDB" id="1744387at2759"/>
<dbReference type="PANTHER" id="PTHR12341:SF7">
    <property type="entry name" value="5'-3' EXORIBONUCLEASE 1"/>
    <property type="match status" value="1"/>
</dbReference>
<dbReference type="AlphaFoldDB" id="A0A2P6NRV0"/>
<dbReference type="GO" id="GO:0004534">
    <property type="term" value="F:5'-3' RNA exonuclease activity"/>
    <property type="evidence" value="ECO:0007669"/>
    <property type="project" value="TreeGrafter"/>
</dbReference>
<keyword evidence="2" id="KW-0378">Hydrolase</keyword>
<dbReference type="InParanoid" id="A0A2P6NRV0"/>
<evidence type="ECO:0000313" key="8">
    <source>
        <dbReference type="Proteomes" id="UP000241769"/>
    </source>
</evidence>
<dbReference type="InterPro" id="IPR008979">
    <property type="entry name" value="Galactose-bd-like_sf"/>
</dbReference>
<sequence length="729" mass="83618">MTPLQTDTPPPRFHILSHIIDMGIPKFYAWLSRECPSMIRGISSDSILTVDNLYLDLNGVFHRSREVVISLSNLVLTASDIIDVMNPNQRLYLAVDGVPPAAKISQQRQRRLQYVAKRKQRGQGVSKPTESVQVPTEQIDEESQTDDIDSFFHPESFSLDDNGDAEVAITPGSGFMYRLSLRMSSWIRHKIVSDERWKKPKIFFSGVEVPGEGEHKIMDFIRDLQRQGISKESHCIYGLDADLLMLGLSTHEERCMVLRESPFQRHNPSQFMTRELFQLVDFSVLRTYIDEKLEYYNAERIVDDFILTLFLCGNDFLPAVPTLDIREGALHYFFGLYTDVLSENMNGGKAEIHWSRLRIFMEKLAALEEAVLKERLVQLKRSFPEWKNVLSRPETPRNNLQPATSQSNETMDEPLTLPGGYVMVDLAAYIDTDKSEILGVRSSQSVLEHFMMGTDEMQMISSDADDQILIKIGMTQKKQMKLHTIYLDCPSGQLPSRMEIYINRPNIGFSDLSQPQQKLSLQFQENSENFFPLDFVKMQNVSHVTILLDRDGRDDEITSVRSIILFGLPTAGLDMSKLKRVPRRRWRKRKHQTQTTHQGPSKREIQDLMTNRGLAWNYQYYCRGCTSWNFIHPQHYAPTASDIVEYLLKNSSGPSQEFELGNPLTPLAHLLAVLPKKNIKQLPPTLRQWVESGHADEISTDEDALDVDVEGARFPSECKILLPFIDVKR</sequence>
<dbReference type="SUPFAM" id="SSF49785">
    <property type="entry name" value="Galactose-binding domain-like"/>
    <property type="match status" value="1"/>
</dbReference>
<dbReference type="Proteomes" id="UP000241769">
    <property type="component" value="Unassembled WGS sequence"/>
</dbReference>
<proteinExistence type="inferred from homology"/>
<dbReference type="PROSITE" id="PS51532">
    <property type="entry name" value="PITH"/>
    <property type="match status" value="1"/>
</dbReference>
<dbReference type="Gene3D" id="2.60.120.470">
    <property type="entry name" value="PITH domain"/>
    <property type="match status" value="1"/>
</dbReference>
<dbReference type="GO" id="GO:0005634">
    <property type="term" value="C:nucleus"/>
    <property type="evidence" value="ECO:0007669"/>
    <property type="project" value="TreeGrafter"/>
</dbReference>